<dbReference type="InterPro" id="IPR003715">
    <property type="entry name" value="Poly_export_N"/>
</dbReference>
<keyword evidence="6" id="KW-1185">Reference proteome</keyword>
<dbReference type="Pfam" id="PF10531">
    <property type="entry name" value="SLBB"/>
    <property type="match status" value="1"/>
</dbReference>
<proteinExistence type="predicted"/>
<dbReference type="InterPro" id="IPR019554">
    <property type="entry name" value="Soluble_ligand-bd"/>
</dbReference>
<evidence type="ECO:0000259" key="3">
    <source>
        <dbReference type="Pfam" id="PF02563"/>
    </source>
</evidence>
<dbReference type="PANTHER" id="PTHR33619">
    <property type="entry name" value="POLYSACCHARIDE EXPORT PROTEIN GFCE-RELATED"/>
    <property type="match status" value="1"/>
</dbReference>
<feature type="chain" id="PRO_5013830609" evidence="2">
    <location>
        <begin position="33"/>
        <end position="236"/>
    </location>
</feature>
<keyword evidence="1 2" id="KW-0732">Signal</keyword>
<feature type="signal peptide" evidence="2">
    <location>
        <begin position="1"/>
        <end position="32"/>
    </location>
</feature>
<dbReference type="OrthoDB" id="8410640at2"/>
<dbReference type="Gene3D" id="3.30.1950.10">
    <property type="entry name" value="wza like domain"/>
    <property type="match status" value="1"/>
</dbReference>
<dbReference type="Proteomes" id="UP000228945">
    <property type="component" value="Chromosome"/>
</dbReference>
<feature type="domain" description="Soluble ligand binding" evidence="4">
    <location>
        <begin position="133"/>
        <end position="184"/>
    </location>
</feature>
<dbReference type="GO" id="GO:0015159">
    <property type="term" value="F:polysaccharide transmembrane transporter activity"/>
    <property type="evidence" value="ECO:0007669"/>
    <property type="project" value="InterPro"/>
</dbReference>
<dbReference type="AlphaFoldDB" id="A0A2D2AT29"/>
<organism evidence="5 6">
    <name type="scientific">Caulobacter mirabilis</name>
    <dbReference type="NCBI Taxonomy" id="69666"/>
    <lineage>
        <taxon>Bacteria</taxon>
        <taxon>Pseudomonadati</taxon>
        <taxon>Pseudomonadota</taxon>
        <taxon>Alphaproteobacteria</taxon>
        <taxon>Caulobacterales</taxon>
        <taxon>Caulobacteraceae</taxon>
        <taxon>Caulobacter</taxon>
    </lineage>
</organism>
<evidence type="ECO:0000256" key="2">
    <source>
        <dbReference type="SAM" id="SignalP"/>
    </source>
</evidence>
<dbReference type="EMBL" id="CP024201">
    <property type="protein sequence ID" value="ATQ41127.1"/>
    <property type="molecule type" value="Genomic_DNA"/>
</dbReference>
<evidence type="ECO:0000313" key="6">
    <source>
        <dbReference type="Proteomes" id="UP000228945"/>
    </source>
</evidence>
<reference evidence="5 6" key="1">
    <citation type="submission" date="2017-10" db="EMBL/GenBank/DDBJ databases">
        <title>Genome sequence of Caulobacter mirabilis FWC38.</title>
        <authorList>
            <person name="Fiebig A."/>
            <person name="Crosson S."/>
        </authorList>
    </citation>
    <scope>NUCLEOTIDE SEQUENCE [LARGE SCALE GENOMIC DNA]</scope>
    <source>
        <strain evidence="5 6">FWC 38</strain>
    </source>
</reference>
<name>A0A2D2AT29_9CAUL</name>
<dbReference type="InterPro" id="IPR049712">
    <property type="entry name" value="Poly_export"/>
</dbReference>
<evidence type="ECO:0000313" key="5">
    <source>
        <dbReference type="EMBL" id="ATQ41127.1"/>
    </source>
</evidence>
<dbReference type="KEGG" id="cmb:CSW64_01235"/>
<sequence>MTAVIARGSSRAIAMRSALVLVVSALALSACASGSRNQASSFSVPSAPEPMKTEYKIGPLDELSINVFQVKDLTLEKVQVDATGNILLPLIGQVAASGKTTTELSADISAALGQKYLQSPQVSVLVVQSANQKVTVDGSVNEAGVFVMKGRTTLMQAVAMAKGPNRTANLQRVVVFRSVGGQRMAATFDLAAIRRGEMPDPEILGDDVVVVDGSAAKGIVREVLAALPALAIFRPY</sequence>
<accession>A0A2D2AT29</accession>
<protein>
    <submittedName>
        <fullName evidence="5">Uncharacterized protein</fullName>
    </submittedName>
</protein>
<feature type="domain" description="Polysaccharide export protein N-terminal" evidence="3">
    <location>
        <begin position="52"/>
        <end position="126"/>
    </location>
</feature>
<evidence type="ECO:0000259" key="4">
    <source>
        <dbReference type="Pfam" id="PF10531"/>
    </source>
</evidence>
<dbReference type="Pfam" id="PF02563">
    <property type="entry name" value="Poly_export"/>
    <property type="match status" value="1"/>
</dbReference>
<dbReference type="PANTHER" id="PTHR33619:SF3">
    <property type="entry name" value="POLYSACCHARIDE EXPORT PROTEIN GFCE-RELATED"/>
    <property type="match status" value="1"/>
</dbReference>
<gene>
    <name evidence="5" type="ORF">CSW64_01235</name>
</gene>
<dbReference type="PROSITE" id="PS51257">
    <property type="entry name" value="PROKAR_LIPOPROTEIN"/>
    <property type="match status" value="1"/>
</dbReference>
<evidence type="ECO:0000256" key="1">
    <source>
        <dbReference type="ARBA" id="ARBA00022729"/>
    </source>
</evidence>